<evidence type="ECO:0000256" key="8">
    <source>
        <dbReference type="ARBA" id="ARBA00046432"/>
    </source>
</evidence>
<dbReference type="InterPro" id="IPR051855">
    <property type="entry name" value="eIF2B_beta_subunit"/>
</dbReference>
<gene>
    <name evidence="10" type="ORF">EDS130_LOCUS8837</name>
</gene>
<evidence type="ECO:0000256" key="3">
    <source>
        <dbReference type="ARBA" id="ARBA00022490"/>
    </source>
</evidence>
<keyword evidence="4" id="KW-0396">Initiation factor</keyword>
<dbReference type="InterPro" id="IPR000649">
    <property type="entry name" value="IF-2B-related"/>
</dbReference>
<comment type="caution">
    <text evidence="10">The sequence shown here is derived from an EMBL/GenBank/DDBJ whole genome shotgun (WGS) entry which is preliminary data.</text>
</comment>
<evidence type="ECO:0000256" key="9">
    <source>
        <dbReference type="RuleBase" id="RU003814"/>
    </source>
</evidence>
<dbReference type="SUPFAM" id="SSF100950">
    <property type="entry name" value="NagB/RpiA/CoA transferase-like"/>
    <property type="match status" value="1"/>
</dbReference>
<dbReference type="GO" id="GO:0005829">
    <property type="term" value="C:cytosol"/>
    <property type="evidence" value="ECO:0007669"/>
    <property type="project" value="UniProtKB-SubCell"/>
</dbReference>
<comment type="subunit">
    <text evidence="8">Component of the translation initiation factor 2B (eIF2B) complex which is a heterodecamer of two sets of five different subunits: alpha, beta, gamma, delta and epsilon. Subunits alpha, beta and delta comprise a regulatory subcomplex and subunits epsilon and gamma comprise a catalytic subcomplex. Within the complex, the hexameric regulatory complex resides at the center, with the two heterodimeric catalytic subcomplexes bound on opposite sides.</text>
</comment>
<dbReference type="InterPro" id="IPR042529">
    <property type="entry name" value="IF_2B-like_C"/>
</dbReference>
<evidence type="ECO:0000256" key="2">
    <source>
        <dbReference type="ARBA" id="ARBA00007251"/>
    </source>
</evidence>
<dbReference type="PANTHER" id="PTHR45859">
    <property type="entry name" value="TRANSLATION INITIATION FACTOR EIF-2B SUBUNIT BETA"/>
    <property type="match status" value="1"/>
</dbReference>
<evidence type="ECO:0000256" key="1">
    <source>
        <dbReference type="ARBA" id="ARBA00004514"/>
    </source>
</evidence>
<organism evidence="10 11">
    <name type="scientific">Adineta ricciae</name>
    <name type="common">Rotifer</name>
    <dbReference type="NCBI Taxonomy" id="249248"/>
    <lineage>
        <taxon>Eukaryota</taxon>
        <taxon>Metazoa</taxon>
        <taxon>Spiralia</taxon>
        <taxon>Gnathifera</taxon>
        <taxon>Rotifera</taxon>
        <taxon>Eurotatoria</taxon>
        <taxon>Bdelloidea</taxon>
        <taxon>Adinetida</taxon>
        <taxon>Adinetidae</taxon>
        <taxon>Adineta</taxon>
    </lineage>
</organism>
<dbReference type="Gene3D" id="3.40.50.10470">
    <property type="entry name" value="Translation initiation factor eif-2b, domain 2"/>
    <property type="match status" value="1"/>
</dbReference>
<proteinExistence type="inferred from homology"/>
<dbReference type="GO" id="GO:0005851">
    <property type="term" value="C:eukaryotic translation initiation factor 2B complex"/>
    <property type="evidence" value="ECO:0007669"/>
    <property type="project" value="TreeGrafter"/>
</dbReference>
<evidence type="ECO:0000313" key="10">
    <source>
        <dbReference type="EMBL" id="CAF0881975.1"/>
    </source>
</evidence>
<evidence type="ECO:0000256" key="5">
    <source>
        <dbReference type="ARBA" id="ARBA00022917"/>
    </source>
</evidence>
<dbReference type="Pfam" id="PF01008">
    <property type="entry name" value="IF-2B"/>
    <property type="match status" value="1"/>
</dbReference>
<evidence type="ECO:0000313" key="11">
    <source>
        <dbReference type="Proteomes" id="UP000663852"/>
    </source>
</evidence>
<dbReference type="EMBL" id="CAJNOJ010000029">
    <property type="protein sequence ID" value="CAF0881975.1"/>
    <property type="molecule type" value="Genomic_DNA"/>
</dbReference>
<comment type="similarity">
    <text evidence="2 9">Belongs to the eIF-2B alpha/beta/delta subunits family.</text>
</comment>
<sequence length="415" mass="46584">MLHQPQHMIANPTDVHRTVLDHRQISFTMARIPIEVENEIDRFCNNVKQSTYTHSRDLALATILILKKLIGESKWANASELITLIRSYAHRINEGQPVDSITFNIIRHILKLIREVSVRIIHGRNEGSDISLTLQAVLNDRATMSTTNEDESDNLDENFQLKKQQIQADLTESLPMSNVEGSVSVQRLRPDIMDDLNWYSNEIDLSVKNLAQQALAHIHANEIILTLGYSYTVEQFFKYAASKKRQFHVFILEHAPFFTGHKMAVNLSQANIPVTVVTDSAVYAIMARVNKILIGTRSLLANGGLTAKSGTYSLALAAKNFNVPLLVCAPTYKFSPTYLPSFDPVMCNSFPSPENILSYQSSYQSSLDIVVPMHDYVPPELVTLIIGSGMGNAPSYVYRIVSELYSAEDNDLERS</sequence>
<evidence type="ECO:0000256" key="7">
    <source>
        <dbReference type="ARBA" id="ARBA00044228"/>
    </source>
</evidence>
<name>A0A813YBX6_ADIRI</name>
<comment type="subcellular location">
    <subcellularLocation>
        <location evidence="1">Cytoplasm</location>
        <location evidence="1">Cytosol</location>
    </subcellularLocation>
</comment>
<dbReference type="AlphaFoldDB" id="A0A813YBX6"/>
<reference evidence="10" key="1">
    <citation type="submission" date="2021-02" db="EMBL/GenBank/DDBJ databases">
        <authorList>
            <person name="Nowell W R."/>
        </authorList>
    </citation>
    <scope>NUCLEOTIDE SEQUENCE</scope>
</reference>
<dbReference type="GO" id="GO:0003743">
    <property type="term" value="F:translation initiation factor activity"/>
    <property type="evidence" value="ECO:0007669"/>
    <property type="project" value="UniProtKB-KW"/>
</dbReference>
<dbReference type="Proteomes" id="UP000663852">
    <property type="component" value="Unassembled WGS sequence"/>
</dbReference>
<keyword evidence="5" id="KW-0648">Protein biosynthesis</keyword>
<dbReference type="OrthoDB" id="269919at2759"/>
<dbReference type="GO" id="GO:0005085">
    <property type="term" value="F:guanyl-nucleotide exchange factor activity"/>
    <property type="evidence" value="ECO:0007669"/>
    <property type="project" value="TreeGrafter"/>
</dbReference>
<evidence type="ECO:0000256" key="6">
    <source>
        <dbReference type="ARBA" id="ARBA00044122"/>
    </source>
</evidence>
<evidence type="ECO:0000256" key="4">
    <source>
        <dbReference type="ARBA" id="ARBA00022540"/>
    </source>
</evidence>
<protein>
    <recommendedName>
        <fullName evidence="6">Translation initiation factor eIF2B subunit beta</fullName>
    </recommendedName>
    <alternativeName>
        <fullName evidence="7">eIF2B GDP-GTP exchange factor subunit beta</fullName>
    </alternativeName>
</protein>
<keyword evidence="3" id="KW-0963">Cytoplasm</keyword>
<dbReference type="PANTHER" id="PTHR45859:SF1">
    <property type="entry name" value="TRANSLATION INITIATION FACTOR EIF-2B SUBUNIT BETA"/>
    <property type="match status" value="1"/>
</dbReference>
<dbReference type="InterPro" id="IPR037171">
    <property type="entry name" value="NagB/RpiA_transferase-like"/>
</dbReference>
<accession>A0A813YBX6</accession>